<feature type="transmembrane region" description="Helical" evidence="1">
    <location>
        <begin position="94"/>
        <end position="116"/>
    </location>
</feature>
<dbReference type="Proteomes" id="UP000195787">
    <property type="component" value="Unassembled WGS sequence"/>
</dbReference>
<dbReference type="GeneID" id="303174309"/>
<sequence length="261" mass="27866">MSLQPVAIARRDRSWLSWIFVFYALFGLACTLTAAMGGLHLLALFPEKSGVTGPIAIACASTAVVAGAVLLMAPGAILDTGSVRSSWSVIRRMTLAMMFLTLLLGTLFGAIAIAVDPAVLEWQQWLITLSAAAVFAIGYAVTVRSIKRLHTVGAARAGRGAASAEVVAPAAFPQAQIIRTSKGGVIFLLVVVQYADEQGRARFAKVIVDGWVKRLEPGRAWVVFERGQAHRPRRLVLHPDSHLTDVALKKRQGGATASADR</sequence>
<proteinExistence type="predicted"/>
<dbReference type="EMBL" id="FUHU01000026">
    <property type="protein sequence ID" value="SJM56364.1"/>
    <property type="molecule type" value="Genomic_DNA"/>
</dbReference>
<organism evidence="2 3">
    <name type="scientific">Agrococcus casei LMG 22410</name>
    <dbReference type="NCBI Taxonomy" id="1255656"/>
    <lineage>
        <taxon>Bacteria</taxon>
        <taxon>Bacillati</taxon>
        <taxon>Actinomycetota</taxon>
        <taxon>Actinomycetes</taxon>
        <taxon>Micrococcales</taxon>
        <taxon>Microbacteriaceae</taxon>
        <taxon>Agrococcus</taxon>
    </lineage>
</organism>
<keyword evidence="1" id="KW-0812">Transmembrane</keyword>
<keyword evidence="1" id="KW-0472">Membrane</keyword>
<feature type="transmembrane region" description="Helical" evidence="1">
    <location>
        <begin position="122"/>
        <end position="141"/>
    </location>
</feature>
<evidence type="ECO:0000313" key="2">
    <source>
        <dbReference type="EMBL" id="SJM56364.1"/>
    </source>
</evidence>
<evidence type="ECO:0000256" key="1">
    <source>
        <dbReference type="SAM" id="Phobius"/>
    </source>
</evidence>
<feature type="transmembrane region" description="Helical" evidence="1">
    <location>
        <begin position="51"/>
        <end position="73"/>
    </location>
</feature>
<name>A0A1R4FK75_9MICO</name>
<reference evidence="2 3" key="1">
    <citation type="submission" date="2017-02" db="EMBL/GenBank/DDBJ databases">
        <authorList>
            <person name="Peterson S.W."/>
        </authorList>
    </citation>
    <scope>NUCLEOTIDE SEQUENCE [LARGE SCALE GENOMIC DNA]</scope>
    <source>
        <strain evidence="2 3">LMG 22410</strain>
    </source>
</reference>
<evidence type="ECO:0000313" key="3">
    <source>
        <dbReference type="Proteomes" id="UP000195787"/>
    </source>
</evidence>
<protein>
    <submittedName>
        <fullName evidence="2">Uncharacterized protein</fullName>
    </submittedName>
</protein>
<feature type="transmembrane region" description="Helical" evidence="1">
    <location>
        <begin position="20"/>
        <end position="45"/>
    </location>
</feature>
<keyword evidence="1" id="KW-1133">Transmembrane helix</keyword>
<dbReference type="AlphaFoldDB" id="A0A1R4FK75"/>
<accession>A0A1R4FK75</accession>
<gene>
    <name evidence="2" type="ORF">CZ674_04915</name>
</gene>
<keyword evidence="3" id="KW-1185">Reference proteome</keyword>
<dbReference type="RefSeq" id="WP_159456906.1">
    <property type="nucleotide sequence ID" value="NZ_FUHU01000026.1"/>
</dbReference>